<evidence type="ECO:0000313" key="6">
    <source>
        <dbReference type="Proteomes" id="UP000290189"/>
    </source>
</evidence>
<evidence type="ECO:0000313" key="4">
    <source>
        <dbReference type="EMBL" id="SPQ93234.1"/>
    </source>
</evidence>
<feature type="compositionally biased region" description="Acidic residues" evidence="1">
    <location>
        <begin position="83"/>
        <end position="94"/>
    </location>
</feature>
<reference evidence="4 6" key="2">
    <citation type="submission" date="2018-03" db="EMBL/GenBank/DDBJ databases">
        <authorList>
            <person name="Fogelqvist J."/>
        </authorList>
    </citation>
    <scope>NUCLEOTIDE SEQUENCE [LARGE SCALE GENOMIC DNA]</scope>
</reference>
<evidence type="ECO:0000313" key="5">
    <source>
        <dbReference type="Proteomes" id="UP000039324"/>
    </source>
</evidence>
<dbReference type="EMBL" id="CDSF01000112">
    <property type="protein sequence ID" value="CEP01485.1"/>
    <property type="molecule type" value="Genomic_DNA"/>
</dbReference>
<keyword evidence="2" id="KW-0472">Membrane</keyword>
<feature type="region of interest" description="Disordered" evidence="1">
    <location>
        <begin position="83"/>
        <end position="142"/>
    </location>
</feature>
<dbReference type="Proteomes" id="UP000290189">
    <property type="component" value="Unassembled WGS sequence"/>
</dbReference>
<keyword evidence="5" id="KW-1185">Reference proteome</keyword>
<proteinExistence type="predicted"/>
<gene>
    <name evidence="3" type="ORF">PBRA_002091</name>
    <name evidence="4" type="ORF">PLBR_LOCUS449</name>
</gene>
<dbReference type="Proteomes" id="UP000039324">
    <property type="component" value="Unassembled WGS sequence"/>
</dbReference>
<accession>A0A0G4J1N3</accession>
<name>A0A0G4J1N3_PLABS</name>
<evidence type="ECO:0000256" key="2">
    <source>
        <dbReference type="SAM" id="Phobius"/>
    </source>
</evidence>
<keyword evidence="2" id="KW-0812">Transmembrane</keyword>
<evidence type="ECO:0000256" key="1">
    <source>
        <dbReference type="SAM" id="MobiDB-lite"/>
    </source>
</evidence>
<protein>
    <submittedName>
        <fullName evidence="3">Uncharacterized protein</fullName>
    </submittedName>
</protein>
<organism evidence="3 5">
    <name type="scientific">Plasmodiophora brassicae</name>
    <name type="common">Clubroot disease agent</name>
    <dbReference type="NCBI Taxonomy" id="37360"/>
    <lineage>
        <taxon>Eukaryota</taxon>
        <taxon>Sar</taxon>
        <taxon>Rhizaria</taxon>
        <taxon>Endomyxa</taxon>
        <taxon>Phytomyxea</taxon>
        <taxon>Plasmodiophorida</taxon>
        <taxon>Plasmodiophoridae</taxon>
        <taxon>Plasmodiophora</taxon>
    </lineage>
</organism>
<feature type="region of interest" description="Disordered" evidence="1">
    <location>
        <begin position="211"/>
        <end position="271"/>
    </location>
</feature>
<keyword evidence="4" id="KW-0496">Mitochondrion</keyword>
<keyword evidence="2" id="KW-1133">Transmembrane helix</keyword>
<feature type="transmembrane region" description="Helical" evidence="2">
    <location>
        <begin position="31"/>
        <end position="55"/>
    </location>
</feature>
<dbReference type="EMBL" id="OVEO01000001">
    <property type="protein sequence ID" value="SPQ93234.1"/>
    <property type="molecule type" value="Genomic_DNA"/>
</dbReference>
<dbReference type="AlphaFoldDB" id="A0A0G4J1N3"/>
<sequence length="367" mass="39550">MGLRPRLALSGSTQRGQHDYGSTLQQVGARMFAFIITWITRILMGVVLIGVMGAIRQWLTRSNKVASLTVGFGNLFERGDAVVEDQSSEDDDSDSIATSPTPKPEVSSPTIPTTTSTPTTAESMSSPATKQGPVPHPVVVTPDPVPAPVTLASSAPGIDDGNGSVFQALVMLCTRSNHLPRDALHDLVTSEANSGSIQAFQEDILRTLIDNGAQDPKDQPRRHAPTIVGRSSALRQESPSARKRSVSEESLRLPRGAATDDESSTDDDMQSAADLDKAVKIGASSTSLQDAIQRMTEWDAESDHEWRKLVDACRDARFSTLRRICNEMGISPDDPVYTDTLRPHIEHINAGVSTGVHNPPVNINKQT</sequence>
<geneLocation type="mitochondrion" evidence="4"/>
<feature type="compositionally biased region" description="Acidic residues" evidence="1">
    <location>
        <begin position="259"/>
        <end position="269"/>
    </location>
</feature>
<feature type="compositionally biased region" description="Low complexity" evidence="1">
    <location>
        <begin position="107"/>
        <end position="129"/>
    </location>
</feature>
<evidence type="ECO:0000313" key="3">
    <source>
        <dbReference type="EMBL" id="CEP01485.1"/>
    </source>
</evidence>
<reference evidence="3 5" key="1">
    <citation type="submission" date="2015-02" db="EMBL/GenBank/DDBJ databases">
        <authorList>
            <person name="Chooi Y.-H."/>
        </authorList>
    </citation>
    <scope>NUCLEOTIDE SEQUENCE [LARGE SCALE GENOMIC DNA]</scope>
    <source>
        <strain evidence="3">E3</strain>
    </source>
</reference>